<protein>
    <recommendedName>
        <fullName evidence="3">Antitoxin SocA-like Panacea domain-containing protein</fullName>
    </recommendedName>
</protein>
<evidence type="ECO:0000313" key="1">
    <source>
        <dbReference type="EMBL" id="MBO8415946.1"/>
    </source>
</evidence>
<name>A0A9D9DA45_9GAMM</name>
<organism evidence="1 2">
    <name type="scientific">Candidatus Avisuccinivibrio stercorigallinarum</name>
    <dbReference type="NCBI Taxonomy" id="2840704"/>
    <lineage>
        <taxon>Bacteria</taxon>
        <taxon>Pseudomonadati</taxon>
        <taxon>Pseudomonadota</taxon>
        <taxon>Gammaproteobacteria</taxon>
        <taxon>Aeromonadales</taxon>
        <taxon>Succinivibrionaceae</taxon>
        <taxon>Succinivibrionaceae incertae sedis</taxon>
        <taxon>Candidatus Avisuccinivibrio</taxon>
    </lineage>
</organism>
<dbReference type="AlphaFoldDB" id="A0A9D9DA45"/>
<dbReference type="Proteomes" id="UP000823631">
    <property type="component" value="Unassembled WGS sequence"/>
</dbReference>
<dbReference type="EMBL" id="JADINH010000131">
    <property type="protein sequence ID" value="MBO8415946.1"/>
    <property type="molecule type" value="Genomic_DNA"/>
</dbReference>
<sequence>MKAQDAARNIINYCFSKGRYVNNIEVQQIMYLLELACYKRTGSKLVTDKPFCLESFGPIIPSVFREYLLYGSDPVSNHLQPNMLFPEFIYETLDKMILKNKLELMVLCIVSQKACKRPLGKNRVMNEEDLESASVVVSCF</sequence>
<evidence type="ECO:0000313" key="2">
    <source>
        <dbReference type="Proteomes" id="UP000823631"/>
    </source>
</evidence>
<evidence type="ECO:0008006" key="3">
    <source>
        <dbReference type="Google" id="ProtNLM"/>
    </source>
</evidence>
<accession>A0A9D9DA45</accession>
<proteinExistence type="predicted"/>
<reference evidence="1" key="1">
    <citation type="submission" date="2020-10" db="EMBL/GenBank/DDBJ databases">
        <authorList>
            <person name="Gilroy R."/>
        </authorList>
    </citation>
    <scope>NUCLEOTIDE SEQUENCE</scope>
    <source>
        <strain evidence="1">17213</strain>
    </source>
</reference>
<gene>
    <name evidence="1" type="ORF">IAB19_06170</name>
</gene>
<comment type="caution">
    <text evidence="1">The sequence shown here is derived from an EMBL/GenBank/DDBJ whole genome shotgun (WGS) entry which is preliminary data.</text>
</comment>
<reference evidence="1" key="2">
    <citation type="journal article" date="2021" name="PeerJ">
        <title>Extensive microbial diversity within the chicken gut microbiome revealed by metagenomics and culture.</title>
        <authorList>
            <person name="Gilroy R."/>
            <person name="Ravi A."/>
            <person name="Getino M."/>
            <person name="Pursley I."/>
            <person name="Horton D.L."/>
            <person name="Alikhan N.F."/>
            <person name="Baker D."/>
            <person name="Gharbi K."/>
            <person name="Hall N."/>
            <person name="Watson M."/>
            <person name="Adriaenssens E.M."/>
            <person name="Foster-Nyarko E."/>
            <person name="Jarju S."/>
            <person name="Secka A."/>
            <person name="Antonio M."/>
            <person name="Oren A."/>
            <person name="Chaudhuri R.R."/>
            <person name="La Ragione R."/>
            <person name="Hildebrand F."/>
            <person name="Pallen M.J."/>
        </authorList>
    </citation>
    <scope>NUCLEOTIDE SEQUENCE</scope>
    <source>
        <strain evidence="1">17213</strain>
    </source>
</reference>